<evidence type="ECO:0000313" key="2">
    <source>
        <dbReference type="EMBL" id="MBP2220351.1"/>
    </source>
</evidence>
<reference evidence="2" key="2">
    <citation type="submission" date="2021-03" db="EMBL/GenBank/DDBJ databases">
        <title>Genomic Encyclopedia of Type Strains, Phase IV (KMG-IV): sequencing the most valuable type-strain genomes for metagenomic binning, comparative biology and taxonomic classification.</title>
        <authorList>
            <person name="Goeker M."/>
        </authorList>
    </citation>
    <scope>NUCLEOTIDE SEQUENCE</scope>
    <source>
        <strain evidence="2">DSM 2771</strain>
    </source>
</reference>
<protein>
    <recommendedName>
        <fullName evidence="4">Lipoprotein</fullName>
    </recommendedName>
</protein>
<dbReference type="Proteomes" id="UP000742560">
    <property type="component" value="Unassembled WGS sequence"/>
</dbReference>
<evidence type="ECO:0008006" key="4">
    <source>
        <dbReference type="Google" id="ProtNLM"/>
    </source>
</evidence>
<dbReference type="EMBL" id="JAGINF010000010">
    <property type="protein sequence ID" value="MBP2220351.1"/>
    <property type="molecule type" value="Genomic_DNA"/>
</dbReference>
<dbReference type="Proteomes" id="UP000722095">
    <property type="component" value="Unassembled WGS sequence"/>
</dbReference>
<comment type="caution">
    <text evidence="1">The sequence shown here is derived from an EMBL/GenBank/DDBJ whole genome shotgun (WGS) entry which is preliminary data.</text>
</comment>
<proteinExistence type="predicted"/>
<evidence type="ECO:0000313" key="1">
    <source>
        <dbReference type="EMBL" id="MBM7408727.1"/>
    </source>
</evidence>
<dbReference type="EMBL" id="JAFBBC010000001">
    <property type="protein sequence ID" value="MBM7408727.1"/>
    <property type="molecule type" value="Genomic_DNA"/>
</dbReference>
<accession>A0A8T4CK39</accession>
<dbReference type="PROSITE" id="PS51257">
    <property type="entry name" value="PROKAR_LIPOPROTEIN"/>
    <property type="match status" value="1"/>
</dbReference>
<evidence type="ECO:0000313" key="3">
    <source>
        <dbReference type="Proteomes" id="UP000722095"/>
    </source>
</evidence>
<dbReference type="RefSeq" id="WP_204936547.1">
    <property type="nucleotide sequence ID" value="NZ_JAFBBC010000001.1"/>
</dbReference>
<dbReference type="AlphaFoldDB" id="A0A8T4CK39"/>
<name>A0A8T4CK39_METMI</name>
<reference evidence="1" key="1">
    <citation type="submission" date="2021-01" db="EMBL/GenBank/DDBJ databases">
        <title>Genomic Encyclopedia of Type Strains, Phase IV (KMG-V): Genome sequencing to study the core and pangenomes of soil and plant-associated prokaryotes.</title>
        <authorList>
            <person name="Whitman W."/>
        </authorList>
    </citation>
    <scope>NUCLEOTIDE SEQUENCE</scope>
    <source>
        <strain evidence="1">RC</strain>
    </source>
</reference>
<organism evidence="1 3">
    <name type="scientific">Methanococcus maripaludis</name>
    <name type="common">Methanococcus deltae</name>
    <dbReference type="NCBI Taxonomy" id="39152"/>
    <lineage>
        <taxon>Archaea</taxon>
        <taxon>Methanobacteriati</taxon>
        <taxon>Methanobacteriota</taxon>
        <taxon>Methanomada group</taxon>
        <taxon>Methanococci</taxon>
        <taxon>Methanococcales</taxon>
        <taxon>Methanococcaceae</taxon>
        <taxon>Methanococcus</taxon>
    </lineage>
</organism>
<gene>
    <name evidence="1" type="ORF">HNP85_000399</name>
    <name evidence="2" type="ORF">J2745_001865</name>
</gene>
<sequence>MKLRYKVLIGLVLFVLLSGCFHSVSNDAETSESVSSSAVAAAVVEKVNYQIADKEVDTLERVTYRVKLDKRIITAQNLKDVAEDIVKTDAKGQRYTTMFFFFYGPSDYVMSSYMLGTLKYAPYGEMGNHLKARSDYSNFEFFDGEAIIYSTENLPSEKEFEICGAVDRGYAELNWDYDKESEMGYSEYSDYREETVKSTVASKYGITTEEVHETYMDVLTARYDLAKKQTFN</sequence>